<dbReference type="EMBL" id="CP101497">
    <property type="protein sequence ID" value="UTT62904.1"/>
    <property type="molecule type" value="Genomic_DNA"/>
</dbReference>
<sequence length="266" mass="30206">MKIMRRIAAQSSPQVARELGELGIQVSPDGHFGFWFDESDSRWPAVVDWLASHGRSFEDLISTTRFTNGELKAAEWHEFSTDWHWSYPQPNDDVFGYRKVTYDDSEFCPHCGIGLRQVAPFRMRGEPRWGRRSVLQLNWVFDELFVTPELWDSVFKPLGVPAREVHNSRGEALTTVVQLVVDDLVDLEMGAYPPRRCGVCGIEKFDPVSRGFFPAPRTKPTAAMCRSNQWFGSGARAFRAIMASREVYAQLQEAMAKGAVFVPVRG</sequence>
<dbReference type="Proteomes" id="UP001060039">
    <property type="component" value="Chromosome"/>
</dbReference>
<organism evidence="1 2">
    <name type="scientific">Microcella humidisoli</name>
    <dbReference type="NCBI Taxonomy" id="2963406"/>
    <lineage>
        <taxon>Bacteria</taxon>
        <taxon>Bacillati</taxon>
        <taxon>Actinomycetota</taxon>
        <taxon>Actinomycetes</taxon>
        <taxon>Micrococcales</taxon>
        <taxon>Microbacteriaceae</taxon>
        <taxon>Microcella</taxon>
    </lineage>
</organism>
<reference evidence="1" key="1">
    <citation type="submission" date="2022-07" db="EMBL/GenBank/DDBJ databases">
        <title>Taxonomic analysis of Microcella humidisoli nov. sp., isolated from riverside soil.</title>
        <authorList>
            <person name="Molina K.M."/>
            <person name="Kim S.B."/>
        </authorList>
    </citation>
    <scope>NUCLEOTIDE SEQUENCE</scope>
    <source>
        <strain evidence="1">MMS21-STM10</strain>
    </source>
</reference>
<name>A0ABY5FX66_9MICO</name>
<proteinExistence type="predicted"/>
<gene>
    <name evidence="1" type="ORF">NNL39_01985</name>
</gene>
<keyword evidence="2" id="KW-1185">Reference proteome</keyword>
<evidence type="ECO:0000313" key="2">
    <source>
        <dbReference type="Proteomes" id="UP001060039"/>
    </source>
</evidence>
<accession>A0ABY5FX66</accession>
<dbReference type="RefSeq" id="WP_255160036.1">
    <property type="nucleotide sequence ID" value="NZ_CP101497.1"/>
</dbReference>
<protein>
    <submittedName>
        <fullName evidence="1">Uncharacterized protein</fullName>
    </submittedName>
</protein>
<evidence type="ECO:0000313" key="1">
    <source>
        <dbReference type="EMBL" id="UTT62904.1"/>
    </source>
</evidence>